<keyword evidence="2" id="KW-0812">Transmembrane</keyword>
<keyword evidence="2" id="KW-0472">Membrane</keyword>
<dbReference type="EMBL" id="CP025958">
    <property type="protein sequence ID" value="AWM39494.1"/>
    <property type="molecule type" value="Genomic_DNA"/>
</dbReference>
<feature type="transmembrane region" description="Helical" evidence="2">
    <location>
        <begin position="20"/>
        <end position="41"/>
    </location>
</feature>
<dbReference type="Proteomes" id="UP000245802">
    <property type="component" value="Chromosome"/>
</dbReference>
<keyword evidence="4" id="KW-1185">Reference proteome</keyword>
<reference evidence="3 4" key="1">
    <citation type="submission" date="2018-01" db="EMBL/GenBank/DDBJ databases">
        <title>G. obscuriglobus.</title>
        <authorList>
            <person name="Franke J."/>
            <person name="Blomberg W."/>
            <person name="Selmecki A."/>
        </authorList>
    </citation>
    <scope>NUCLEOTIDE SEQUENCE [LARGE SCALE GENOMIC DNA]</scope>
    <source>
        <strain evidence="3 4">DSM 5831</strain>
    </source>
</reference>
<dbReference type="KEGG" id="gog:C1280_22535"/>
<feature type="region of interest" description="Disordered" evidence="1">
    <location>
        <begin position="57"/>
        <end position="78"/>
    </location>
</feature>
<organism evidence="3 4">
    <name type="scientific">Gemmata obscuriglobus</name>
    <dbReference type="NCBI Taxonomy" id="114"/>
    <lineage>
        <taxon>Bacteria</taxon>
        <taxon>Pseudomonadati</taxon>
        <taxon>Planctomycetota</taxon>
        <taxon>Planctomycetia</taxon>
        <taxon>Gemmatales</taxon>
        <taxon>Gemmataceae</taxon>
        <taxon>Gemmata</taxon>
    </lineage>
</organism>
<name>A0A2Z3HCT4_9BACT</name>
<gene>
    <name evidence="3" type="ORF">C1280_22535</name>
</gene>
<evidence type="ECO:0000313" key="3">
    <source>
        <dbReference type="EMBL" id="AWM39494.1"/>
    </source>
</evidence>
<dbReference type="InterPro" id="IPR025132">
    <property type="entry name" value="DUF4058"/>
</dbReference>
<sequence>MPMHDWTRVEAGIYHHFHGSWLYTIAAALNGCALPPGYYALAEQMMRTFGPDVLTLHNPAGNGSHNGSPRELPNRSGGVAIAEAPPRARVEAKEKRVPLPQGQRRLSIRHVSDHRMVAIIELVSPGNKDGVSNFDAFVGKACGMIHAGLHLIVIDPFPPTRRDPNGVHGAIWKELTDKEFVQPADRPLTIAAYCAGEEVTALVNPLAVGETIPDAPLFLDAERYVQVPLEATYQSAWETFPAEWRNVVSGGVDG</sequence>
<evidence type="ECO:0000256" key="1">
    <source>
        <dbReference type="SAM" id="MobiDB-lite"/>
    </source>
</evidence>
<dbReference type="Pfam" id="PF13267">
    <property type="entry name" value="DUF4058"/>
    <property type="match status" value="1"/>
</dbReference>
<proteinExistence type="predicted"/>
<protein>
    <submittedName>
        <fullName evidence="3">DUF4058 domain-containing protein</fullName>
    </submittedName>
</protein>
<accession>A0A2Z3HCT4</accession>
<dbReference type="RefSeq" id="WP_010044428.1">
    <property type="nucleotide sequence ID" value="NZ_CP025958.1"/>
</dbReference>
<evidence type="ECO:0000256" key="2">
    <source>
        <dbReference type="SAM" id="Phobius"/>
    </source>
</evidence>
<dbReference type="OrthoDB" id="266247at2"/>
<keyword evidence="2" id="KW-1133">Transmembrane helix</keyword>
<evidence type="ECO:0000313" key="4">
    <source>
        <dbReference type="Proteomes" id="UP000245802"/>
    </source>
</evidence>
<dbReference type="AlphaFoldDB" id="A0A2Z3HCT4"/>